<evidence type="ECO:0000313" key="3">
    <source>
        <dbReference type="Proteomes" id="UP000236291"/>
    </source>
</evidence>
<accession>A0A2K3JTI4</accession>
<dbReference type="EMBL" id="ASHM01076403">
    <property type="protein sequence ID" value="PNX57359.1"/>
    <property type="molecule type" value="Genomic_DNA"/>
</dbReference>
<dbReference type="Proteomes" id="UP000236291">
    <property type="component" value="Unassembled WGS sequence"/>
</dbReference>
<proteinExistence type="predicted"/>
<evidence type="ECO:0000313" key="2">
    <source>
        <dbReference type="EMBL" id="PNX57359.1"/>
    </source>
</evidence>
<organism evidence="2 3">
    <name type="scientific">Trifolium pratense</name>
    <name type="common">Red clover</name>
    <dbReference type="NCBI Taxonomy" id="57577"/>
    <lineage>
        <taxon>Eukaryota</taxon>
        <taxon>Viridiplantae</taxon>
        <taxon>Streptophyta</taxon>
        <taxon>Embryophyta</taxon>
        <taxon>Tracheophyta</taxon>
        <taxon>Spermatophyta</taxon>
        <taxon>Magnoliopsida</taxon>
        <taxon>eudicotyledons</taxon>
        <taxon>Gunneridae</taxon>
        <taxon>Pentapetalae</taxon>
        <taxon>rosids</taxon>
        <taxon>fabids</taxon>
        <taxon>Fabales</taxon>
        <taxon>Fabaceae</taxon>
        <taxon>Papilionoideae</taxon>
        <taxon>50 kb inversion clade</taxon>
        <taxon>NPAAA clade</taxon>
        <taxon>Hologalegina</taxon>
        <taxon>IRL clade</taxon>
        <taxon>Trifolieae</taxon>
        <taxon>Trifolium</taxon>
    </lineage>
</organism>
<reference evidence="2 3" key="2">
    <citation type="journal article" date="2017" name="Front. Plant Sci.">
        <title>Gene Classification and Mining of Molecular Markers Useful in Red Clover (Trifolium pratense) Breeding.</title>
        <authorList>
            <person name="Istvanek J."/>
            <person name="Dluhosova J."/>
            <person name="Dluhos P."/>
            <person name="Patkova L."/>
            <person name="Nedelnik J."/>
            <person name="Repkova J."/>
        </authorList>
    </citation>
    <scope>NUCLEOTIDE SEQUENCE [LARGE SCALE GENOMIC DNA]</scope>
    <source>
        <strain evidence="3">cv. Tatra</strain>
        <tissue evidence="2">Young leaves</tissue>
    </source>
</reference>
<comment type="caution">
    <text evidence="2">The sequence shown here is derived from an EMBL/GenBank/DDBJ whole genome shotgun (WGS) entry which is preliminary data.</text>
</comment>
<evidence type="ECO:0000256" key="1">
    <source>
        <dbReference type="SAM" id="MobiDB-lite"/>
    </source>
</evidence>
<feature type="region of interest" description="Disordered" evidence="1">
    <location>
        <begin position="40"/>
        <end position="75"/>
    </location>
</feature>
<dbReference type="AlphaFoldDB" id="A0A2K3JTI4"/>
<gene>
    <name evidence="2" type="ORF">L195_g050360</name>
</gene>
<sequence>MLGVAYGIPRTSLIKADKGYVDVDMDQDWVKMVSTLSNQAIRSSSTGRTGREGGCGKSGSTGESVEQNLEVEYYS</sequence>
<reference evidence="2 3" key="1">
    <citation type="journal article" date="2014" name="Am. J. Bot.">
        <title>Genome assembly and annotation for red clover (Trifolium pratense; Fabaceae).</title>
        <authorList>
            <person name="Istvanek J."/>
            <person name="Jaros M."/>
            <person name="Krenek A."/>
            <person name="Repkova J."/>
        </authorList>
    </citation>
    <scope>NUCLEOTIDE SEQUENCE [LARGE SCALE GENOMIC DNA]</scope>
    <source>
        <strain evidence="3">cv. Tatra</strain>
        <tissue evidence="2">Young leaves</tissue>
    </source>
</reference>
<protein>
    <submittedName>
        <fullName evidence="2">Uncharacterized protein</fullName>
    </submittedName>
</protein>
<name>A0A2K3JTI4_TRIPR</name>